<evidence type="ECO:0000313" key="2">
    <source>
        <dbReference type="Proteomes" id="UP000076858"/>
    </source>
</evidence>
<proteinExistence type="predicted"/>
<comment type="caution">
    <text evidence="1">The sequence shown here is derived from an EMBL/GenBank/DDBJ whole genome shotgun (WGS) entry which is preliminary data.</text>
</comment>
<evidence type="ECO:0000313" key="1">
    <source>
        <dbReference type="EMBL" id="KZS19062.1"/>
    </source>
</evidence>
<accession>A0A162PQM9</accession>
<gene>
    <name evidence="1" type="ORF">APZ42_014571</name>
</gene>
<sequence>MVHRLLARRLQHDRALTLTRCRSIGFIMEPWKNSTVVKCRLKRPSSSRSGGFLQTRLWVIIKNRKSC</sequence>
<protein>
    <submittedName>
        <fullName evidence="1">Uncharacterized protein</fullName>
    </submittedName>
</protein>
<dbReference type="AlphaFoldDB" id="A0A162PQM9"/>
<reference evidence="1 2" key="1">
    <citation type="submission" date="2016-03" db="EMBL/GenBank/DDBJ databases">
        <title>EvidentialGene: Evidence-directed Construction of Genes on Genomes.</title>
        <authorList>
            <person name="Gilbert D.G."/>
            <person name="Choi J.-H."/>
            <person name="Mockaitis K."/>
            <person name="Colbourne J."/>
            <person name="Pfrender M."/>
        </authorList>
    </citation>
    <scope>NUCLEOTIDE SEQUENCE [LARGE SCALE GENOMIC DNA]</scope>
    <source>
        <strain evidence="1 2">Xinb3</strain>
        <tissue evidence="1">Complete organism</tissue>
    </source>
</reference>
<organism evidence="1 2">
    <name type="scientific">Daphnia magna</name>
    <dbReference type="NCBI Taxonomy" id="35525"/>
    <lineage>
        <taxon>Eukaryota</taxon>
        <taxon>Metazoa</taxon>
        <taxon>Ecdysozoa</taxon>
        <taxon>Arthropoda</taxon>
        <taxon>Crustacea</taxon>
        <taxon>Branchiopoda</taxon>
        <taxon>Diplostraca</taxon>
        <taxon>Cladocera</taxon>
        <taxon>Anomopoda</taxon>
        <taxon>Daphniidae</taxon>
        <taxon>Daphnia</taxon>
    </lineage>
</organism>
<name>A0A162PQM9_9CRUS</name>
<keyword evidence="2" id="KW-1185">Reference proteome</keyword>
<dbReference type="Proteomes" id="UP000076858">
    <property type="component" value="Unassembled WGS sequence"/>
</dbReference>
<dbReference type="EMBL" id="LRGB01000446">
    <property type="protein sequence ID" value="KZS19062.1"/>
    <property type="molecule type" value="Genomic_DNA"/>
</dbReference>